<dbReference type="InterPro" id="IPR039565">
    <property type="entry name" value="BamD-like"/>
</dbReference>
<evidence type="ECO:0000259" key="5">
    <source>
        <dbReference type="Pfam" id="PF13525"/>
    </source>
</evidence>
<organism evidence="6 7">
    <name type="scientific">Pelagibacterium lacus</name>
    <dbReference type="NCBI Taxonomy" id="2282655"/>
    <lineage>
        <taxon>Bacteria</taxon>
        <taxon>Pseudomonadati</taxon>
        <taxon>Pseudomonadota</taxon>
        <taxon>Alphaproteobacteria</taxon>
        <taxon>Hyphomicrobiales</taxon>
        <taxon>Devosiaceae</taxon>
        <taxon>Pelagibacterium</taxon>
    </lineage>
</organism>
<evidence type="ECO:0000256" key="1">
    <source>
        <dbReference type="ARBA" id="ARBA00022729"/>
    </source>
</evidence>
<dbReference type="SUPFAM" id="SSF48452">
    <property type="entry name" value="TPR-like"/>
    <property type="match status" value="1"/>
</dbReference>
<comment type="subunit">
    <text evidence="4">Part of the Bam complex.</text>
</comment>
<dbReference type="HAMAP" id="MF_00922">
    <property type="entry name" value="OM_assembly_BamD"/>
    <property type="match status" value="1"/>
</dbReference>
<dbReference type="AlphaFoldDB" id="A0A369W344"/>
<dbReference type="Proteomes" id="UP000253759">
    <property type="component" value="Unassembled WGS sequence"/>
</dbReference>
<evidence type="ECO:0000256" key="3">
    <source>
        <dbReference type="ARBA" id="ARBA00023237"/>
    </source>
</evidence>
<dbReference type="Gene3D" id="1.25.40.10">
    <property type="entry name" value="Tetratricopeptide repeat domain"/>
    <property type="match status" value="1"/>
</dbReference>
<comment type="function">
    <text evidence="4">Part of the outer membrane protein assembly complex, which is involved in assembly and insertion of beta-barrel proteins into the outer membrane.</text>
</comment>
<keyword evidence="4" id="KW-0449">Lipoprotein</keyword>
<evidence type="ECO:0000256" key="2">
    <source>
        <dbReference type="ARBA" id="ARBA00023136"/>
    </source>
</evidence>
<dbReference type="Pfam" id="PF13525">
    <property type="entry name" value="YfiO"/>
    <property type="match status" value="1"/>
</dbReference>
<feature type="domain" description="Outer membrane lipoprotein BamD-like" evidence="5">
    <location>
        <begin position="45"/>
        <end position="238"/>
    </location>
</feature>
<comment type="caution">
    <text evidence="6">The sequence shown here is derived from an EMBL/GenBank/DDBJ whole genome shotgun (WGS) entry which is preliminary data.</text>
</comment>
<reference evidence="7" key="1">
    <citation type="submission" date="2018-07" db="EMBL/GenBank/DDBJ databases">
        <authorList>
            <person name="Liu B.-T."/>
            <person name="Du Z."/>
        </authorList>
    </citation>
    <scope>NUCLEOTIDE SEQUENCE [LARGE SCALE GENOMIC DNA]</scope>
    <source>
        <strain evidence="7">XYN52</strain>
    </source>
</reference>
<dbReference type="EMBL" id="QQNH01000008">
    <property type="protein sequence ID" value="RDE09094.1"/>
    <property type="molecule type" value="Genomic_DNA"/>
</dbReference>
<comment type="subcellular location">
    <subcellularLocation>
        <location evidence="4">Cell outer membrane</location>
        <topology evidence="4">Lipid-anchor</topology>
    </subcellularLocation>
</comment>
<dbReference type="NCBIfam" id="TIGR03302">
    <property type="entry name" value="OM_YfiO"/>
    <property type="match status" value="1"/>
</dbReference>
<comment type="similarity">
    <text evidence="4">Belongs to the BamD family.</text>
</comment>
<gene>
    <name evidence="4" type="primary">bamD</name>
    <name evidence="6" type="ORF">DVH29_07835</name>
</gene>
<dbReference type="OrthoDB" id="9804044at2"/>
<keyword evidence="2 4" id="KW-0472">Membrane</keyword>
<dbReference type="InterPro" id="IPR017689">
    <property type="entry name" value="BamD"/>
</dbReference>
<dbReference type="CDD" id="cd15830">
    <property type="entry name" value="BamD"/>
    <property type="match status" value="1"/>
</dbReference>
<keyword evidence="4" id="KW-0564">Palmitate</keyword>
<dbReference type="InterPro" id="IPR011990">
    <property type="entry name" value="TPR-like_helical_dom_sf"/>
</dbReference>
<dbReference type="GO" id="GO:0051205">
    <property type="term" value="P:protein insertion into membrane"/>
    <property type="evidence" value="ECO:0007669"/>
    <property type="project" value="UniProtKB-UniRule"/>
</dbReference>
<protein>
    <recommendedName>
        <fullName evidence="4">Outer membrane protein assembly factor BamD</fullName>
    </recommendedName>
</protein>
<proteinExistence type="inferred from homology"/>
<name>A0A369W344_9HYPH</name>
<evidence type="ECO:0000313" key="7">
    <source>
        <dbReference type="Proteomes" id="UP000253759"/>
    </source>
</evidence>
<dbReference type="GO" id="GO:0009279">
    <property type="term" value="C:cell outer membrane"/>
    <property type="evidence" value="ECO:0007669"/>
    <property type="project" value="UniProtKB-SubCell"/>
</dbReference>
<keyword evidence="3 4" id="KW-0998">Cell outer membrane</keyword>
<sequence length="276" mass="30730">MGIKTKIQMLPGLARFAGALLIAGTLAACSPLGMFARDNVEPLVPAEQLYASAVANMDNNRFNAAIEDLEKLEKQHPFSEVNERGKVMLTFANFRQGRFPDAVRAADRYLALYPNGAEADYVLFLKGSSYYRQIADITRDQELAAEAIDTFALLESRFPNSRYVAESRQMVLVARDQVAGKEMSVGRYYLGNRNYTAAINRFRTVVEDHQTSTHVEEALYRLIEGYLALGLVGEAQTAGAVLGTNYPNSDWYQRGFTLLQNQGLAPQMMTGNWMST</sequence>
<dbReference type="RefSeq" id="WP_114645623.1">
    <property type="nucleotide sequence ID" value="NZ_QQNH01000008.1"/>
</dbReference>
<evidence type="ECO:0000256" key="4">
    <source>
        <dbReference type="HAMAP-Rule" id="MF_00922"/>
    </source>
</evidence>
<dbReference type="PROSITE" id="PS51257">
    <property type="entry name" value="PROKAR_LIPOPROTEIN"/>
    <property type="match status" value="1"/>
</dbReference>
<accession>A0A369W344</accession>
<keyword evidence="1 4" id="KW-0732">Signal</keyword>
<evidence type="ECO:0000313" key="6">
    <source>
        <dbReference type="EMBL" id="RDE09094.1"/>
    </source>
</evidence>
<keyword evidence="7" id="KW-1185">Reference proteome</keyword>
<dbReference type="GO" id="GO:0043165">
    <property type="term" value="P:Gram-negative-bacterium-type cell outer membrane assembly"/>
    <property type="evidence" value="ECO:0007669"/>
    <property type="project" value="UniProtKB-UniRule"/>
</dbReference>